<dbReference type="OrthoDB" id="5275361at2759"/>
<reference evidence="1" key="1">
    <citation type="journal article" date="2021" name="J Fungi (Basel)">
        <title>Genomic and Metabolomic Analyses of the Marine Fungus Emericellopsis cladophorae: Insights into Saltwater Adaptability Mechanisms and Its Biosynthetic Potential.</title>
        <authorList>
            <person name="Goncalves M.F.M."/>
            <person name="Hilario S."/>
            <person name="Van de Peer Y."/>
            <person name="Esteves A.C."/>
            <person name="Alves A."/>
        </authorList>
    </citation>
    <scope>NUCLEOTIDE SEQUENCE</scope>
    <source>
        <strain evidence="1">MUM 19.33</strain>
    </source>
</reference>
<sequence>MSRGPLPSTLCLLSSLPYRSVGDKVRFLGCVGAYSTAMGSVSLAHDYPANTNVTAVADVNLVLETLTHETLQQGEWVNVVGYVTSLQRATGKGGVKVHVQALMLWSAGPAMDVAKYECTVDGGLH</sequence>
<evidence type="ECO:0000313" key="2">
    <source>
        <dbReference type="Proteomes" id="UP001055219"/>
    </source>
</evidence>
<accession>A0A9Q0BG11</accession>
<dbReference type="GeneID" id="75832013"/>
<evidence type="ECO:0008006" key="3">
    <source>
        <dbReference type="Google" id="ProtNLM"/>
    </source>
</evidence>
<reference evidence="1" key="2">
    <citation type="submission" date="2022-07" db="EMBL/GenBank/DDBJ databases">
        <authorList>
            <person name="Goncalves M.F.M."/>
            <person name="Hilario S."/>
            <person name="Van De Peer Y."/>
            <person name="Esteves A.C."/>
            <person name="Alves A."/>
        </authorList>
    </citation>
    <scope>NUCLEOTIDE SEQUENCE</scope>
    <source>
        <strain evidence="1">MUM 19.33</strain>
    </source>
</reference>
<dbReference type="GO" id="GO:0043047">
    <property type="term" value="F:single-stranded telomeric DNA binding"/>
    <property type="evidence" value="ECO:0007669"/>
    <property type="project" value="InterPro"/>
</dbReference>
<dbReference type="AlphaFoldDB" id="A0A9Q0BG11"/>
<keyword evidence="2" id="KW-1185">Reference proteome</keyword>
<evidence type="ECO:0000313" key="1">
    <source>
        <dbReference type="EMBL" id="KAI6783501.1"/>
    </source>
</evidence>
<name>A0A9Q0BG11_9HYPO</name>
<dbReference type="Gene3D" id="2.40.50.140">
    <property type="entry name" value="Nucleic acid-binding proteins"/>
    <property type="match status" value="1"/>
</dbReference>
<proteinExistence type="predicted"/>
<dbReference type="InterPro" id="IPR012340">
    <property type="entry name" value="NA-bd_OB-fold"/>
</dbReference>
<organism evidence="1 2">
    <name type="scientific">Emericellopsis cladophorae</name>
    <dbReference type="NCBI Taxonomy" id="2686198"/>
    <lineage>
        <taxon>Eukaryota</taxon>
        <taxon>Fungi</taxon>
        <taxon>Dikarya</taxon>
        <taxon>Ascomycota</taxon>
        <taxon>Pezizomycotina</taxon>
        <taxon>Sordariomycetes</taxon>
        <taxon>Hypocreomycetidae</taxon>
        <taxon>Hypocreales</taxon>
        <taxon>Bionectriaceae</taxon>
        <taxon>Emericellopsis</taxon>
    </lineage>
</organism>
<comment type="caution">
    <text evidence="1">The sequence shown here is derived from an EMBL/GenBank/DDBJ whole genome shotgun (WGS) entry which is preliminary data.</text>
</comment>
<dbReference type="RefSeq" id="XP_051364357.1">
    <property type="nucleotide sequence ID" value="XM_051503959.1"/>
</dbReference>
<protein>
    <recommendedName>
        <fullName evidence="3">CST complex subunit Ten1</fullName>
    </recommendedName>
</protein>
<dbReference type="Proteomes" id="UP001055219">
    <property type="component" value="Unassembled WGS sequence"/>
</dbReference>
<dbReference type="InterPro" id="IPR024222">
    <property type="entry name" value="Ten1_fungal"/>
</dbReference>
<dbReference type="GO" id="GO:0016233">
    <property type="term" value="P:telomere capping"/>
    <property type="evidence" value="ECO:0007669"/>
    <property type="project" value="InterPro"/>
</dbReference>
<dbReference type="GO" id="GO:1990879">
    <property type="term" value="C:CST complex"/>
    <property type="evidence" value="ECO:0007669"/>
    <property type="project" value="InterPro"/>
</dbReference>
<dbReference type="Pfam" id="PF12658">
    <property type="entry name" value="Ten1"/>
    <property type="match status" value="1"/>
</dbReference>
<dbReference type="EMBL" id="JAGIXG020000007">
    <property type="protein sequence ID" value="KAI6783501.1"/>
    <property type="molecule type" value="Genomic_DNA"/>
</dbReference>
<gene>
    <name evidence="1" type="ORF">J7T54_005530</name>
</gene>